<keyword evidence="2 3" id="KW-0732">Signal</keyword>
<dbReference type="PANTHER" id="PTHR30035">
    <property type="entry name" value="LIPOPROTEIN VACJ-RELATED"/>
    <property type="match status" value="1"/>
</dbReference>
<evidence type="ECO:0000313" key="4">
    <source>
        <dbReference type="EMBL" id="MDR7305699.1"/>
    </source>
</evidence>
<protein>
    <submittedName>
        <fullName evidence="4">Phospholipid-binding lipoprotein MlaA</fullName>
    </submittedName>
</protein>
<sequence length="241" mass="26425">MTLGISLRRVALWSLLGCVVLLQACATVKNPDPRDPIESFNRSMFGFNDVVDKAVLKPVATAYRGVVPELVRKGVGNFFGNLEDFWSAINNGLQLRGRDMGDNLGRFMVNTTIGLGGVIDVASDLNIERHPGNFGLTLGRWGVRPGPYVVLPLLGSYTLREVVAIPVDQQGNLVSQIPDEGTRTGLTVLNAVDTRAKYLRAGDVVEGAALDRYSFTRDAYFQRQRNQQYDGNPPEEDGTEP</sequence>
<feature type="signal peptide" evidence="3">
    <location>
        <begin position="1"/>
        <end position="26"/>
    </location>
</feature>
<dbReference type="InterPro" id="IPR007428">
    <property type="entry name" value="MlaA"/>
</dbReference>
<name>A0ABU1ZJH4_9BURK</name>
<reference evidence="4 5" key="1">
    <citation type="submission" date="2023-07" db="EMBL/GenBank/DDBJ databases">
        <title>Sorghum-associated microbial communities from plants grown in Nebraska, USA.</title>
        <authorList>
            <person name="Schachtman D."/>
        </authorList>
    </citation>
    <scope>NUCLEOTIDE SEQUENCE [LARGE SCALE GENOMIC DNA]</scope>
    <source>
        <strain evidence="4 5">BE308</strain>
    </source>
</reference>
<dbReference type="PANTHER" id="PTHR30035:SF3">
    <property type="entry name" value="INTERMEMBRANE PHOSPHOLIPID TRANSPORT SYSTEM LIPOPROTEIN MLAA"/>
    <property type="match status" value="1"/>
</dbReference>
<evidence type="ECO:0000256" key="2">
    <source>
        <dbReference type="ARBA" id="ARBA00022729"/>
    </source>
</evidence>
<evidence type="ECO:0000256" key="3">
    <source>
        <dbReference type="SAM" id="SignalP"/>
    </source>
</evidence>
<dbReference type="RefSeq" id="WP_310339942.1">
    <property type="nucleotide sequence ID" value="NZ_JAVDXO010000002.1"/>
</dbReference>
<keyword evidence="4" id="KW-0449">Lipoprotein</keyword>
<evidence type="ECO:0000256" key="1">
    <source>
        <dbReference type="ARBA" id="ARBA00010634"/>
    </source>
</evidence>
<comment type="similarity">
    <text evidence="1">Belongs to the MlaA family.</text>
</comment>
<proteinExistence type="inferred from homology"/>
<keyword evidence="5" id="KW-1185">Reference proteome</keyword>
<dbReference type="Pfam" id="PF04333">
    <property type="entry name" value="MlaA"/>
    <property type="match status" value="1"/>
</dbReference>
<dbReference type="EMBL" id="JAVDXO010000002">
    <property type="protein sequence ID" value="MDR7305699.1"/>
    <property type="molecule type" value="Genomic_DNA"/>
</dbReference>
<gene>
    <name evidence="4" type="ORF">J2X15_000977</name>
</gene>
<feature type="chain" id="PRO_5045685382" evidence="3">
    <location>
        <begin position="27"/>
        <end position="241"/>
    </location>
</feature>
<evidence type="ECO:0000313" key="5">
    <source>
        <dbReference type="Proteomes" id="UP001268089"/>
    </source>
</evidence>
<dbReference type="PRINTS" id="PR01805">
    <property type="entry name" value="VACJLIPOPROT"/>
</dbReference>
<comment type="caution">
    <text evidence="4">The sequence shown here is derived from an EMBL/GenBank/DDBJ whole genome shotgun (WGS) entry which is preliminary data.</text>
</comment>
<dbReference type="Proteomes" id="UP001268089">
    <property type="component" value="Unassembled WGS sequence"/>
</dbReference>
<accession>A0ABU1ZJH4</accession>
<organism evidence="4 5">
    <name type="scientific">Rhodoferax saidenbachensis</name>
    <dbReference type="NCBI Taxonomy" id="1484693"/>
    <lineage>
        <taxon>Bacteria</taxon>
        <taxon>Pseudomonadati</taxon>
        <taxon>Pseudomonadota</taxon>
        <taxon>Betaproteobacteria</taxon>
        <taxon>Burkholderiales</taxon>
        <taxon>Comamonadaceae</taxon>
        <taxon>Rhodoferax</taxon>
    </lineage>
</organism>